<keyword evidence="3" id="KW-1185">Reference proteome</keyword>
<sequence length="118" mass="13553">MSFLQRLTTGLTASKIGTDRFGNTYYESRKSWLGYGRKRRFVLYAGEPDPTTVPPEWHCWLHHVTDAPLSEQKRYPWQREHQRNLTGTAQAYRPPGHDYAGARRAPTAGDYEAWTPGG</sequence>
<dbReference type="PANTHER" id="PTHR12910:SF2">
    <property type="entry name" value="NADH DEHYDROGENASE [UBIQUINONE] 1 ALPHA SUBCOMPLEX SUBUNIT 12"/>
    <property type="match status" value="1"/>
</dbReference>
<gene>
    <name evidence="2" type="ORF">CR162_15625</name>
</gene>
<dbReference type="AlphaFoldDB" id="A0A2C7AAE1"/>
<dbReference type="Pfam" id="PF05071">
    <property type="entry name" value="NDUFA12"/>
    <property type="match status" value="1"/>
</dbReference>
<organism evidence="2 3">
    <name type="scientific">Teichococcus rhizosphaerae</name>
    <dbReference type="NCBI Taxonomy" id="1335062"/>
    <lineage>
        <taxon>Bacteria</taxon>
        <taxon>Pseudomonadati</taxon>
        <taxon>Pseudomonadota</taxon>
        <taxon>Alphaproteobacteria</taxon>
        <taxon>Acetobacterales</taxon>
        <taxon>Roseomonadaceae</taxon>
        <taxon>Roseomonas</taxon>
    </lineage>
</organism>
<evidence type="ECO:0000313" key="3">
    <source>
        <dbReference type="Proteomes" id="UP000223527"/>
    </source>
</evidence>
<feature type="region of interest" description="Disordered" evidence="1">
    <location>
        <begin position="85"/>
        <end position="118"/>
    </location>
</feature>
<dbReference type="OrthoDB" id="9795340at2"/>
<dbReference type="RefSeq" id="WP_099096466.1">
    <property type="nucleotide sequence ID" value="NZ_PDNU01000032.1"/>
</dbReference>
<dbReference type="InterPro" id="IPR007763">
    <property type="entry name" value="NDUFA12"/>
</dbReference>
<dbReference type="GO" id="GO:0006979">
    <property type="term" value="P:response to oxidative stress"/>
    <property type="evidence" value="ECO:0007669"/>
    <property type="project" value="TreeGrafter"/>
</dbReference>
<evidence type="ECO:0000256" key="1">
    <source>
        <dbReference type="SAM" id="MobiDB-lite"/>
    </source>
</evidence>
<dbReference type="PANTHER" id="PTHR12910">
    <property type="entry name" value="NADH-UBIQUINONE OXIDOREDUCTASE SUBUNIT B17.2"/>
    <property type="match status" value="1"/>
</dbReference>
<name>A0A2C7AAE1_9PROT</name>
<dbReference type="GO" id="GO:0045271">
    <property type="term" value="C:respiratory chain complex I"/>
    <property type="evidence" value="ECO:0007669"/>
    <property type="project" value="InterPro"/>
</dbReference>
<dbReference type="Proteomes" id="UP000223527">
    <property type="component" value="Unassembled WGS sequence"/>
</dbReference>
<dbReference type="EMBL" id="PDNU01000032">
    <property type="protein sequence ID" value="PHK94034.1"/>
    <property type="molecule type" value="Genomic_DNA"/>
</dbReference>
<evidence type="ECO:0000313" key="2">
    <source>
        <dbReference type="EMBL" id="PHK94034.1"/>
    </source>
</evidence>
<comment type="caution">
    <text evidence="2">The sequence shown here is derived from an EMBL/GenBank/DDBJ whole genome shotgun (WGS) entry which is preliminary data.</text>
</comment>
<keyword evidence="2" id="KW-0830">Ubiquinone</keyword>
<accession>A0A2C7AAE1</accession>
<reference evidence="2 3" key="1">
    <citation type="submission" date="2017-10" db="EMBL/GenBank/DDBJ databases">
        <authorList>
            <person name="Banno H."/>
            <person name="Chua N.-H."/>
        </authorList>
    </citation>
    <scope>NUCLEOTIDE SEQUENCE [LARGE SCALE GENOMIC DNA]</scope>
    <source>
        <strain evidence="2 3">YW11</strain>
    </source>
</reference>
<protein>
    <submittedName>
        <fullName evidence="2">NADH:ubiquinone oxidoreductase subunit NDUFA12</fullName>
    </submittedName>
</protein>
<proteinExistence type="predicted"/>